<evidence type="ECO:0000313" key="2">
    <source>
        <dbReference type="Proteomes" id="UP000002058"/>
    </source>
</evidence>
<reference evidence="2" key="1">
    <citation type="journal article" date="2009" name="Genome Res.">
        <title>Comparative genomic analyses of the human fungal pathogens Coccidioides and their relatives.</title>
        <authorList>
            <person name="Sharpton T.J."/>
            <person name="Stajich J.E."/>
            <person name="Rounsley S.D."/>
            <person name="Gardner M.J."/>
            <person name="Wortman J.R."/>
            <person name="Jordar V.S."/>
            <person name="Maiti R."/>
            <person name="Kodira C.D."/>
            <person name="Neafsey D.E."/>
            <person name="Zeng Q."/>
            <person name="Hung C.-Y."/>
            <person name="McMahan C."/>
            <person name="Muszewska A."/>
            <person name="Grynberg M."/>
            <person name="Mandel M.A."/>
            <person name="Kellner E.M."/>
            <person name="Barker B.M."/>
            <person name="Galgiani J.N."/>
            <person name="Orbach M.J."/>
            <person name="Kirkland T.N."/>
            <person name="Cole G.T."/>
            <person name="Henn M.R."/>
            <person name="Birren B.W."/>
            <person name="Taylor J.W."/>
        </authorList>
    </citation>
    <scope>NUCLEOTIDE SEQUENCE [LARGE SCALE GENOMIC DNA]</scope>
    <source>
        <strain evidence="2">UAMH 1704</strain>
    </source>
</reference>
<protein>
    <submittedName>
        <fullName evidence="1">Uncharacterized protein</fullName>
    </submittedName>
</protein>
<dbReference type="AlphaFoldDB" id="C4JJT7"/>
<gene>
    <name evidence="1" type="ORF">UREG_01894</name>
</gene>
<organism evidence="1 2">
    <name type="scientific">Uncinocarpus reesii (strain UAMH 1704)</name>
    <dbReference type="NCBI Taxonomy" id="336963"/>
    <lineage>
        <taxon>Eukaryota</taxon>
        <taxon>Fungi</taxon>
        <taxon>Dikarya</taxon>
        <taxon>Ascomycota</taxon>
        <taxon>Pezizomycotina</taxon>
        <taxon>Eurotiomycetes</taxon>
        <taxon>Eurotiomycetidae</taxon>
        <taxon>Onygenales</taxon>
        <taxon>Onygenaceae</taxon>
        <taxon>Uncinocarpus</taxon>
    </lineage>
</organism>
<evidence type="ECO:0000313" key="1">
    <source>
        <dbReference type="EMBL" id="EEP77045.1"/>
    </source>
</evidence>
<dbReference type="Proteomes" id="UP000002058">
    <property type="component" value="Unassembled WGS sequence"/>
</dbReference>
<dbReference type="KEGG" id="ure:UREG_01894"/>
<proteinExistence type="predicted"/>
<dbReference type="eggNOG" id="ENOG502SVK1">
    <property type="taxonomic scope" value="Eukaryota"/>
</dbReference>
<name>C4JJT7_UNCRE</name>
<dbReference type="EMBL" id="CH476615">
    <property type="protein sequence ID" value="EEP77045.1"/>
    <property type="molecule type" value="Genomic_DNA"/>
</dbReference>
<dbReference type="GeneID" id="8438531"/>
<dbReference type="InParanoid" id="C4JJT7"/>
<dbReference type="OrthoDB" id="4456803at2759"/>
<sequence>MQFARKVLNHVFHDDVRCFYLVESNVCPASREGFKTKLQEDEYFESDFINASEEQCKSWALEKEFQVNFIEQDLIAIVDARSARDETILMCHYNYLRDPGDGLEFGDFGVLPREPNVWYDFRIDYRGAHMVCVALHYVPPDLSYPAYFGCKEKFTDEHGVFDVQKALRYGLDPDGSETQVEP</sequence>
<dbReference type="RefSeq" id="XP_002542378.1">
    <property type="nucleotide sequence ID" value="XM_002542332.1"/>
</dbReference>
<dbReference type="HOGENOM" id="CLU_1415625_0_0_1"/>
<dbReference type="OMA" id="ASKEQCQ"/>
<keyword evidence="2" id="KW-1185">Reference proteome</keyword>
<accession>C4JJT7</accession>
<dbReference type="VEuPathDB" id="FungiDB:UREG_01894"/>